<dbReference type="Gene3D" id="2.60.120.460">
    <property type="entry name" value="YjbQ-like"/>
    <property type="match status" value="1"/>
</dbReference>
<dbReference type="KEGG" id="aay:WYH_01514"/>
<dbReference type="PROSITE" id="PS01314">
    <property type="entry name" value="UPF0047"/>
    <property type="match status" value="1"/>
</dbReference>
<dbReference type="EMBL" id="CP011452">
    <property type="protein sequence ID" value="AKH42553.1"/>
    <property type="molecule type" value="Genomic_DNA"/>
</dbReference>
<dbReference type="OrthoDB" id="9801725at2"/>
<name>A0A0F7KPU7_9SPHN</name>
<keyword evidence="3" id="KW-1185">Reference proteome</keyword>
<dbReference type="InterPro" id="IPR035917">
    <property type="entry name" value="YjbQ-like_sf"/>
</dbReference>
<proteinExistence type="inferred from homology"/>
<evidence type="ECO:0000313" key="2">
    <source>
        <dbReference type="EMBL" id="AKH42553.1"/>
    </source>
</evidence>
<organism evidence="2 3">
    <name type="scientific">Croceibacterium atlanticum</name>
    <dbReference type="NCBI Taxonomy" id="1267766"/>
    <lineage>
        <taxon>Bacteria</taxon>
        <taxon>Pseudomonadati</taxon>
        <taxon>Pseudomonadota</taxon>
        <taxon>Alphaproteobacteria</taxon>
        <taxon>Sphingomonadales</taxon>
        <taxon>Erythrobacteraceae</taxon>
        <taxon>Croceibacterium</taxon>
    </lineage>
</organism>
<dbReference type="AlphaFoldDB" id="A0A0F7KPU7"/>
<reference evidence="2" key="1">
    <citation type="submission" date="2015-05" db="EMBL/GenBank/DDBJ databases">
        <title>The complete genome of Altererythrobacter atlanticus strain 26DY36.</title>
        <authorList>
            <person name="Wu Y.-H."/>
            <person name="Cheng H."/>
            <person name="Wu X.-W."/>
        </authorList>
    </citation>
    <scope>NUCLEOTIDE SEQUENCE [LARGE SCALE GENOMIC DNA]</scope>
    <source>
        <strain evidence="2">26DY36</strain>
    </source>
</reference>
<dbReference type="PANTHER" id="PTHR30615">
    <property type="entry name" value="UNCHARACTERIZED PROTEIN YJBQ-RELATED"/>
    <property type="match status" value="1"/>
</dbReference>
<dbReference type="NCBIfam" id="TIGR00149">
    <property type="entry name" value="TIGR00149_YjbQ"/>
    <property type="match status" value="1"/>
</dbReference>
<comment type="similarity">
    <text evidence="1">Belongs to the UPF0047 family.</text>
</comment>
<dbReference type="InterPro" id="IPR001602">
    <property type="entry name" value="UPF0047_YjbQ-like"/>
</dbReference>
<dbReference type="Pfam" id="PF01894">
    <property type="entry name" value="YjbQ"/>
    <property type="match status" value="1"/>
</dbReference>
<dbReference type="PANTHER" id="PTHR30615:SF8">
    <property type="entry name" value="UPF0047 PROTEIN C4A8.02C"/>
    <property type="match status" value="1"/>
</dbReference>
<sequence length="138" mass="15161">MRQEQTSFGVSSGGATLVEITDEIDNWLRGTGIVTGLVTIFCRHTSASLTINENAAPAVRRDLLRWLDKAVPKGSHYEHDDEGPDDMPAHIKSMLTGNSLTVPVSGGRMALGTWQGIYLVEHRSMSHRRNIVVHIIGE</sequence>
<dbReference type="Proteomes" id="UP000034392">
    <property type="component" value="Chromosome"/>
</dbReference>
<evidence type="ECO:0000313" key="3">
    <source>
        <dbReference type="Proteomes" id="UP000034392"/>
    </source>
</evidence>
<dbReference type="SUPFAM" id="SSF111038">
    <property type="entry name" value="YjbQ-like"/>
    <property type="match status" value="1"/>
</dbReference>
<accession>A0A0F7KPU7</accession>
<dbReference type="PATRIC" id="fig|1267766.3.peg.1523"/>
<dbReference type="PIRSF" id="PIRSF004681">
    <property type="entry name" value="UCP004681"/>
    <property type="match status" value="1"/>
</dbReference>
<dbReference type="RefSeq" id="WP_046903341.1">
    <property type="nucleotide sequence ID" value="NZ_CP011452.2"/>
</dbReference>
<dbReference type="STRING" id="1267766.WYH_01514"/>
<evidence type="ECO:0000256" key="1">
    <source>
        <dbReference type="ARBA" id="ARBA00005534"/>
    </source>
</evidence>
<gene>
    <name evidence="2" type="ORF">WYH_01514</name>
</gene>
<protein>
    <submittedName>
        <fullName evidence="2">Uncharacterized protein</fullName>
    </submittedName>
</protein>